<evidence type="ECO:0000256" key="2">
    <source>
        <dbReference type="ARBA" id="ARBA00004496"/>
    </source>
</evidence>
<evidence type="ECO:0000256" key="11">
    <source>
        <dbReference type="HAMAP-Rule" id="MF_00004"/>
    </source>
</evidence>
<keyword evidence="14" id="KW-1185">Reference proteome</keyword>
<accession>A0A542XBG2</accession>
<comment type="function">
    <text evidence="11">Catalyzes a salvage reaction resulting in the formation of AMP, that is energically less costly than de novo synthesis.</text>
</comment>
<sequence length="176" mass="18295">MSTASAAQTVLAHTTDVADFPKPGIQFKDLSPLYADHEAFRAVIADVVQRRRGSVDLVCGIEARGFVVGAPVALGLDAGFVPVRKAGKLPGPTLAETYELEYGTATIEVHPEPFTDGPRVLLIDDVLATGGTARAAAALLRRAGAQVVGFEALLELTALDGRARLDGLPTHAVAGV</sequence>
<evidence type="ECO:0000256" key="5">
    <source>
        <dbReference type="ARBA" id="ARBA00011738"/>
    </source>
</evidence>
<dbReference type="GO" id="GO:0006168">
    <property type="term" value="P:adenine salvage"/>
    <property type="evidence" value="ECO:0007669"/>
    <property type="project" value="InterPro"/>
</dbReference>
<proteinExistence type="inferred from homology"/>
<dbReference type="GO" id="GO:0005737">
    <property type="term" value="C:cytoplasm"/>
    <property type="evidence" value="ECO:0007669"/>
    <property type="project" value="UniProtKB-SubCell"/>
</dbReference>
<comment type="caution">
    <text evidence="13">The sequence shown here is derived from an EMBL/GenBank/DDBJ whole genome shotgun (WGS) entry which is preliminary data.</text>
</comment>
<evidence type="ECO:0000313" key="14">
    <source>
        <dbReference type="Proteomes" id="UP000318336"/>
    </source>
</evidence>
<comment type="pathway">
    <text evidence="3 11">Purine metabolism; AMP biosynthesis via salvage pathway; AMP from adenine: step 1/1.</text>
</comment>
<dbReference type="OrthoDB" id="9803963at2"/>
<organism evidence="13 14">
    <name type="scientific">Barrientosiimonas humi</name>
    <dbReference type="NCBI Taxonomy" id="999931"/>
    <lineage>
        <taxon>Bacteria</taxon>
        <taxon>Bacillati</taxon>
        <taxon>Actinomycetota</taxon>
        <taxon>Actinomycetes</taxon>
        <taxon>Micrococcales</taxon>
        <taxon>Dermacoccaceae</taxon>
        <taxon>Barrientosiimonas</taxon>
    </lineage>
</organism>
<dbReference type="AlphaFoldDB" id="A0A542XBG2"/>
<evidence type="ECO:0000259" key="12">
    <source>
        <dbReference type="Pfam" id="PF00156"/>
    </source>
</evidence>
<keyword evidence="9 11" id="KW-0808">Transferase</keyword>
<comment type="similarity">
    <text evidence="4 11">Belongs to the purine/pyrimidine phosphoribosyltransferase family.</text>
</comment>
<evidence type="ECO:0000313" key="13">
    <source>
        <dbReference type="EMBL" id="TQL33179.1"/>
    </source>
</evidence>
<dbReference type="Gene3D" id="3.40.50.2020">
    <property type="match status" value="1"/>
</dbReference>
<dbReference type="Proteomes" id="UP000318336">
    <property type="component" value="Unassembled WGS sequence"/>
</dbReference>
<dbReference type="GO" id="GO:0044209">
    <property type="term" value="P:AMP salvage"/>
    <property type="evidence" value="ECO:0007669"/>
    <property type="project" value="UniProtKB-UniRule"/>
</dbReference>
<dbReference type="UniPathway" id="UPA00588">
    <property type="reaction ID" value="UER00646"/>
</dbReference>
<comment type="subcellular location">
    <subcellularLocation>
        <location evidence="2 11">Cytoplasm</location>
    </subcellularLocation>
</comment>
<dbReference type="Pfam" id="PF00156">
    <property type="entry name" value="Pribosyltran"/>
    <property type="match status" value="1"/>
</dbReference>
<gene>
    <name evidence="11" type="primary">apt</name>
    <name evidence="13" type="ORF">FB554_1315</name>
</gene>
<dbReference type="PANTHER" id="PTHR11776:SF7">
    <property type="entry name" value="PHOSPHORIBOSYLTRANSFERASE DOMAIN-CONTAINING PROTEIN"/>
    <property type="match status" value="1"/>
</dbReference>
<evidence type="ECO:0000256" key="8">
    <source>
        <dbReference type="ARBA" id="ARBA00022676"/>
    </source>
</evidence>
<dbReference type="EMBL" id="VFOK01000001">
    <property type="protein sequence ID" value="TQL33179.1"/>
    <property type="molecule type" value="Genomic_DNA"/>
</dbReference>
<protein>
    <recommendedName>
        <fullName evidence="6 11">Adenine phosphoribosyltransferase</fullName>
        <shortName evidence="11">APRT</shortName>
        <ecNumber evidence="6 11">2.4.2.7</ecNumber>
    </recommendedName>
</protein>
<dbReference type="GO" id="GO:0003999">
    <property type="term" value="F:adenine phosphoribosyltransferase activity"/>
    <property type="evidence" value="ECO:0007669"/>
    <property type="project" value="UniProtKB-UniRule"/>
</dbReference>
<keyword evidence="10 11" id="KW-0660">Purine salvage</keyword>
<dbReference type="HAMAP" id="MF_00004">
    <property type="entry name" value="Aden_phosphoribosyltr"/>
    <property type="match status" value="1"/>
</dbReference>
<name>A0A542XBG2_9MICO</name>
<dbReference type="PANTHER" id="PTHR11776">
    <property type="entry name" value="ADENINE PHOSPHORIBOSYLTRANSFERASE"/>
    <property type="match status" value="1"/>
</dbReference>
<evidence type="ECO:0000256" key="1">
    <source>
        <dbReference type="ARBA" id="ARBA00000868"/>
    </source>
</evidence>
<keyword evidence="7 11" id="KW-0963">Cytoplasm</keyword>
<comment type="catalytic activity">
    <reaction evidence="1 11">
        <text>AMP + diphosphate = 5-phospho-alpha-D-ribose 1-diphosphate + adenine</text>
        <dbReference type="Rhea" id="RHEA:16609"/>
        <dbReference type="ChEBI" id="CHEBI:16708"/>
        <dbReference type="ChEBI" id="CHEBI:33019"/>
        <dbReference type="ChEBI" id="CHEBI:58017"/>
        <dbReference type="ChEBI" id="CHEBI:456215"/>
        <dbReference type="EC" id="2.4.2.7"/>
    </reaction>
</comment>
<keyword evidence="8 11" id="KW-0328">Glycosyltransferase</keyword>
<dbReference type="SUPFAM" id="SSF53271">
    <property type="entry name" value="PRTase-like"/>
    <property type="match status" value="1"/>
</dbReference>
<dbReference type="InterPro" id="IPR005764">
    <property type="entry name" value="Ade_phspho_trans"/>
</dbReference>
<evidence type="ECO:0000256" key="6">
    <source>
        <dbReference type="ARBA" id="ARBA00011893"/>
    </source>
</evidence>
<feature type="domain" description="Phosphoribosyltransferase" evidence="12">
    <location>
        <begin position="39"/>
        <end position="154"/>
    </location>
</feature>
<evidence type="ECO:0000256" key="10">
    <source>
        <dbReference type="ARBA" id="ARBA00022726"/>
    </source>
</evidence>
<dbReference type="NCBIfam" id="NF002636">
    <property type="entry name" value="PRK02304.1-5"/>
    <property type="match status" value="1"/>
</dbReference>
<evidence type="ECO:0000256" key="7">
    <source>
        <dbReference type="ARBA" id="ARBA00022490"/>
    </source>
</evidence>
<evidence type="ECO:0000256" key="4">
    <source>
        <dbReference type="ARBA" id="ARBA00008391"/>
    </source>
</evidence>
<dbReference type="NCBIfam" id="NF002634">
    <property type="entry name" value="PRK02304.1-3"/>
    <property type="match status" value="1"/>
</dbReference>
<dbReference type="InterPro" id="IPR050120">
    <property type="entry name" value="Adenine_PRTase"/>
</dbReference>
<dbReference type="RefSeq" id="WP_142005230.1">
    <property type="nucleotide sequence ID" value="NZ_CAJTBP010000001.1"/>
</dbReference>
<evidence type="ECO:0000256" key="9">
    <source>
        <dbReference type="ARBA" id="ARBA00022679"/>
    </source>
</evidence>
<dbReference type="FunFam" id="3.40.50.2020:FF:000021">
    <property type="entry name" value="Adenine phosphoribosyltransferase"/>
    <property type="match status" value="1"/>
</dbReference>
<dbReference type="InterPro" id="IPR000836">
    <property type="entry name" value="PRTase_dom"/>
</dbReference>
<dbReference type="GO" id="GO:0006166">
    <property type="term" value="P:purine ribonucleoside salvage"/>
    <property type="evidence" value="ECO:0007669"/>
    <property type="project" value="UniProtKB-KW"/>
</dbReference>
<comment type="subunit">
    <text evidence="5 11">Homodimer.</text>
</comment>
<dbReference type="CDD" id="cd06223">
    <property type="entry name" value="PRTases_typeI"/>
    <property type="match status" value="1"/>
</dbReference>
<dbReference type="EC" id="2.4.2.7" evidence="6 11"/>
<dbReference type="InterPro" id="IPR029057">
    <property type="entry name" value="PRTase-like"/>
</dbReference>
<evidence type="ECO:0000256" key="3">
    <source>
        <dbReference type="ARBA" id="ARBA00004659"/>
    </source>
</evidence>
<reference evidence="13 14" key="1">
    <citation type="submission" date="2019-06" db="EMBL/GenBank/DDBJ databases">
        <title>Sequencing the genomes of 1000 actinobacteria strains.</title>
        <authorList>
            <person name="Klenk H.-P."/>
        </authorList>
    </citation>
    <scope>NUCLEOTIDE SEQUENCE [LARGE SCALE GENOMIC DNA]</scope>
    <source>
        <strain evidence="13 14">DSM 24617</strain>
    </source>
</reference>